<dbReference type="SMART" id="SM00320">
    <property type="entry name" value="WD40"/>
    <property type="match status" value="7"/>
</dbReference>
<dbReference type="Proteomes" id="UP000290289">
    <property type="component" value="Chromosome 1"/>
</dbReference>
<dbReference type="STRING" id="3750.A0A498KQS4"/>
<name>A0A498KQS4_MALDO</name>
<dbReference type="EMBL" id="RDQH01000327">
    <property type="protein sequence ID" value="RXI09461.1"/>
    <property type="molecule type" value="Genomic_DNA"/>
</dbReference>
<dbReference type="InterPro" id="IPR036322">
    <property type="entry name" value="WD40_repeat_dom_sf"/>
</dbReference>
<evidence type="ECO:0000256" key="1">
    <source>
        <dbReference type="ARBA" id="ARBA00022574"/>
    </source>
</evidence>
<organism evidence="4 5">
    <name type="scientific">Malus domestica</name>
    <name type="common">Apple</name>
    <name type="synonym">Pyrus malus</name>
    <dbReference type="NCBI Taxonomy" id="3750"/>
    <lineage>
        <taxon>Eukaryota</taxon>
        <taxon>Viridiplantae</taxon>
        <taxon>Streptophyta</taxon>
        <taxon>Embryophyta</taxon>
        <taxon>Tracheophyta</taxon>
        <taxon>Spermatophyta</taxon>
        <taxon>Magnoliopsida</taxon>
        <taxon>eudicotyledons</taxon>
        <taxon>Gunneridae</taxon>
        <taxon>Pentapetalae</taxon>
        <taxon>rosids</taxon>
        <taxon>fabids</taxon>
        <taxon>Rosales</taxon>
        <taxon>Rosaceae</taxon>
        <taxon>Amygdaloideae</taxon>
        <taxon>Maleae</taxon>
        <taxon>Malus</taxon>
    </lineage>
</organism>
<keyword evidence="5" id="KW-1185">Reference proteome</keyword>
<dbReference type="PANTHER" id="PTHR14221:SF31">
    <property type="entry name" value="TRANSDUCIN_WD40 REPEAT-LIKE SUPERFAMILY PROTEIN"/>
    <property type="match status" value="1"/>
</dbReference>
<dbReference type="InterPro" id="IPR001680">
    <property type="entry name" value="WD40_rpt"/>
</dbReference>
<feature type="repeat" description="WD" evidence="3">
    <location>
        <begin position="285"/>
        <end position="325"/>
    </location>
</feature>
<dbReference type="PROSITE" id="PS50294">
    <property type="entry name" value="WD_REPEATS_REGION"/>
    <property type="match status" value="3"/>
</dbReference>
<dbReference type="InterPro" id="IPR020472">
    <property type="entry name" value="WD40_PAC1"/>
</dbReference>
<reference evidence="4 5" key="1">
    <citation type="submission" date="2018-10" db="EMBL/GenBank/DDBJ databases">
        <title>A high-quality apple genome assembly.</title>
        <authorList>
            <person name="Hu J."/>
        </authorList>
    </citation>
    <scope>NUCLEOTIDE SEQUENCE [LARGE SCALE GENOMIC DNA]</scope>
    <source>
        <strain evidence="5">cv. HFTH1</strain>
        <tissue evidence="4">Young leaf</tissue>
    </source>
</reference>
<dbReference type="PROSITE" id="PS00678">
    <property type="entry name" value="WD_REPEATS_1"/>
    <property type="match status" value="1"/>
</dbReference>
<gene>
    <name evidence="4" type="ORF">DVH24_034078</name>
</gene>
<proteinExistence type="predicted"/>
<comment type="caution">
    <text evidence="4">The sequence shown here is derived from an EMBL/GenBank/DDBJ whole genome shotgun (WGS) entry which is preliminary data.</text>
</comment>
<feature type="repeat" description="WD" evidence="3">
    <location>
        <begin position="325"/>
        <end position="367"/>
    </location>
</feature>
<protein>
    <submittedName>
        <fullName evidence="4">Uncharacterized protein</fullName>
    </submittedName>
</protein>
<keyword evidence="1 3" id="KW-0853">WD repeat</keyword>
<evidence type="ECO:0000256" key="3">
    <source>
        <dbReference type="PROSITE-ProRule" id="PRU00221"/>
    </source>
</evidence>
<dbReference type="PROSITE" id="PS50082">
    <property type="entry name" value="WD_REPEATS_2"/>
    <property type="match status" value="4"/>
</dbReference>
<dbReference type="Gene3D" id="2.130.10.10">
    <property type="entry name" value="YVTN repeat-like/Quinoprotein amine dehydrogenase"/>
    <property type="match status" value="1"/>
</dbReference>
<dbReference type="InterPro" id="IPR015943">
    <property type="entry name" value="WD40/YVTN_repeat-like_dom_sf"/>
</dbReference>
<dbReference type="Pfam" id="PF00400">
    <property type="entry name" value="WD40"/>
    <property type="match status" value="4"/>
</dbReference>
<feature type="repeat" description="WD" evidence="3">
    <location>
        <begin position="206"/>
        <end position="239"/>
    </location>
</feature>
<sequence>MLSSDQSYDEENDVFFDSEDLSPTRSLIASEEYKIWMNEPPSVKERRESFLRKMDLVEFDSAKFASVDMGLERVSECSGASPSSCISSSSRHQANFMYNTLDSNIQGSSNLAWTHDAVHIASPSATGSARREAEAPEKECWNSQEGEKKTKVWWKQFINKRKRRGGKVVSEVSKPDTEIPKQNRMMVKQNGKKCMEFTALCSGQEIHAHKGFIGVMKFSLDGQYLATGGEDGIVCIWRVTLTDVSCTYLTPQGNFDGKLKKIKSGYRVIFPEKGFRIQESPLQEFHGHSSDVLDLAWSSSNYLLSSSMDKTVRLWDVSCGDCLNVFDHNDYVTCIQFNPVNNNYFISGSIDGKVRVWGLSDNRVADWADVRDVITAICYQPDGKGFVVGSVTGTCHFYEASGDYLQLVVRMRIHGRKKTSGNQITGIKDLFSAQFCQEKSQRVMITSEDSKVRIFDGVELTRKYKGLAKSGSQTSASFTSSGKHIISVGEDSRVYLWDYDEPCVSSSSKQTKSVQSCEHFLCEGVSVAVPWPGMRREQRSLETPGHLEAAPGSRDSECFSLGNWFFLNGPCRGGSATWPEEKLPLPLWDLPVIRDENGQCHWQRQVHHRQQQQHNRALNHTAESEPWGLVIATAGCDGTIRTFHNYGLPVRL</sequence>
<evidence type="ECO:0000256" key="2">
    <source>
        <dbReference type="ARBA" id="ARBA00022737"/>
    </source>
</evidence>
<dbReference type="InterPro" id="IPR019775">
    <property type="entry name" value="WD40_repeat_CS"/>
</dbReference>
<dbReference type="PANTHER" id="PTHR14221">
    <property type="entry name" value="WD REPEAT DOMAIN 44"/>
    <property type="match status" value="1"/>
</dbReference>
<feature type="repeat" description="WD" evidence="3">
    <location>
        <begin position="474"/>
        <end position="498"/>
    </location>
</feature>
<dbReference type="AlphaFoldDB" id="A0A498KQS4"/>
<evidence type="ECO:0000313" key="4">
    <source>
        <dbReference type="EMBL" id="RXI09461.1"/>
    </source>
</evidence>
<dbReference type="PRINTS" id="PR00320">
    <property type="entry name" value="GPROTEINBRPT"/>
</dbReference>
<dbReference type="InterPro" id="IPR040324">
    <property type="entry name" value="WDR44/Dgr2"/>
</dbReference>
<evidence type="ECO:0000313" key="5">
    <source>
        <dbReference type="Proteomes" id="UP000290289"/>
    </source>
</evidence>
<accession>A0A498KQS4</accession>
<dbReference type="SUPFAM" id="SSF50978">
    <property type="entry name" value="WD40 repeat-like"/>
    <property type="match status" value="1"/>
</dbReference>
<keyword evidence="2" id="KW-0677">Repeat</keyword>